<feature type="compositionally biased region" description="Low complexity" evidence="8">
    <location>
        <begin position="268"/>
        <end position="278"/>
    </location>
</feature>
<keyword evidence="7" id="KW-0175">Coiled coil</keyword>
<keyword evidence="6" id="KW-0539">Nucleus</keyword>
<reference evidence="9 10" key="1">
    <citation type="submission" date="2018-10" db="EMBL/GenBank/DDBJ databases">
        <title>A high-quality apple genome assembly.</title>
        <authorList>
            <person name="Hu J."/>
        </authorList>
    </citation>
    <scope>NUCLEOTIDE SEQUENCE [LARGE SCALE GENOMIC DNA]</scope>
    <source>
        <strain evidence="10">cv. HFTH1</strain>
        <tissue evidence="9">Young leaf</tissue>
    </source>
</reference>
<dbReference type="InterPro" id="IPR007942">
    <property type="entry name" value="PLipase-like"/>
</dbReference>
<comment type="similarity">
    <text evidence="2">Belongs to the SYF2 family.</text>
</comment>
<dbReference type="GO" id="GO:0000974">
    <property type="term" value="C:Prp19 complex"/>
    <property type="evidence" value="ECO:0007669"/>
    <property type="project" value="TreeGrafter"/>
</dbReference>
<feature type="coiled-coil region" evidence="7">
    <location>
        <begin position="495"/>
        <end position="522"/>
    </location>
</feature>
<evidence type="ECO:0008006" key="11">
    <source>
        <dbReference type="Google" id="ProtNLM"/>
    </source>
</evidence>
<dbReference type="Pfam" id="PF05278">
    <property type="entry name" value="PEARLI-4"/>
    <property type="match status" value="1"/>
</dbReference>
<dbReference type="GO" id="GO:0006397">
    <property type="term" value="P:mRNA processing"/>
    <property type="evidence" value="ECO:0007669"/>
    <property type="project" value="UniProtKB-KW"/>
</dbReference>
<dbReference type="PANTHER" id="PTHR13264">
    <property type="entry name" value="GCIP-INTERACTING PROTEIN P29"/>
    <property type="match status" value="1"/>
</dbReference>
<gene>
    <name evidence="9" type="ORF">DVH24_009994</name>
</gene>
<feature type="compositionally biased region" description="Basic and acidic residues" evidence="8">
    <location>
        <begin position="622"/>
        <end position="659"/>
    </location>
</feature>
<dbReference type="Pfam" id="PF08231">
    <property type="entry name" value="SYF2"/>
    <property type="match status" value="1"/>
</dbReference>
<evidence type="ECO:0000256" key="1">
    <source>
        <dbReference type="ARBA" id="ARBA00004123"/>
    </source>
</evidence>
<dbReference type="GO" id="GO:0071014">
    <property type="term" value="C:post-mRNA release spliceosomal complex"/>
    <property type="evidence" value="ECO:0007669"/>
    <property type="project" value="TreeGrafter"/>
</dbReference>
<proteinExistence type="inferred from homology"/>
<evidence type="ECO:0000256" key="4">
    <source>
        <dbReference type="ARBA" id="ARBA00022728"/>
    </source>
</evidence>
<evidence type="ECO:0000256" key="7">
    <source>
        <dbReference type="SAM" id="Coils"/>
    </source>
</evidence>
<accession>A0A498JP15</accession>
<feature type="region of interest" description="Disordered" evidence="8">
    <location>
        <begin position="59"/>
        <end position="89"/>
    </location>
</feature>
<feature type="compositionally biased region" description="Basic and acidic residues" evidence="8">
    <location>
        <begin position="74"/>
        <end position="89"/>
    </location>
</feature>
<keyword evidence="3" id="KW-0507">mRNA processing</keyword>
<sequence>MNDVMVGDEKVWEMMVVGDLNREMSLIGKIHPECVNVVNPYHECTEICLRKIAEGKGRKVTKKKSDIGSSFKGGEYKKRGAEEKRASNPYHDPEFFRQRAVGAEPRGGKKESGSIVDIPILGKQREGSRPRTPQEVVRSVIYHLDAQSSPSKENVKLENGSVLDDPIFGRRKQGTQPKPSEELKNATGRGVIYPSDSRSEEIVQVENGSVLDDPIFGRQRPGSRPMRPEELDNASGEIKEEVKIGNGEHKSYSPPSAEVKDASFNKDPVPSSLLVPPSGIITMPENPKHPRENGATYVASEPPSNGEDKENINHSPGADSNHTVSNVREGSTGSAFESRFSFSGTVHAFEDSDDDDTRSVTSDASVSVGKYRVKGSFSSILQSIMEKYGDIAASCQLESVAMRSYYLECVCYIVQELKRTSIKELTKPKVKQMLSMLKDVESSGMDVGWLRCLINKYEESIELVTQHRAFEVAKENCDRDLESTRKELEPQIEALVLKEKEVANAKKQVAEMKAHLRELELKSSVLSDSVSNMKSKVENLPSKPLLDKVLNASNPYHECSEYCFTVIAEAKARMPQIQSDPEEHADDGDAYPQEHADDDDAHPLEENMEGDFQNLTGRKRKLAELRKKLGEAKKQNQTEITAEKKRLEPRQESRGISKQKWVEERKKRIGKLLDANGLDMKSAYMLDTQEMAEEKYKKWEKDPAPAGWDVFNQKTLYNAYKKRTKNIDIDLEEYNRMKEADPEFYREASSLQYGKAPKISEDKLDKMVKELKDREEKKASFSRRRRFHDEKDIDSINDRNEHFNKKIERAFGKYTLEIKNNLERGTALPD</sequence>
<feature type="region of interest" description="Disordered" evidence="8">
    <location>
        <begin position="577"/>
        <end position="659"/>
    </location>
</feature>
<dbReference type="InterPro" id="IPR013260">
    <property type="entry name" value="mRNA_splic_SYF2"/>
</dbReference>
<comment type="caution">
    <text evidence="9">The sequence shown here is derived from an EMBL/GenBank/DDBJ whole genome shotgun (WGS) entry which is preliminary data.</text>
</comment>
<dbReference type="GO" id="GO:0071013">
    <property type="term" value="C:catalytic step 2 spliceosome"/>
    <property type="evidence" value="ECO:0007669"/>
    <property type="project" value="TreeGrafter"/>
</dbReference>
<name>A0A498JP15_MALDO</name>
<dbReference type="EMBL" id="RDQH01000331">
    <property type="protein sequence ID" value="RXH97669.1"/>
    <property type="molecule type" value="Genomic_DNA"/>
</dbReference>
<dbReference type="Proteomes" id="UP000290289">
    <property type="component" value="Chromosome 5"/>
</dbReference>
<evidence type="ECO:0000256" key="6">
    <source>
        <dbReference type="ARBA" id="ARBA00023242"/>
    </source>
</evidence>
<dbReference type="GO" id="GO:0008380">
    <property type="term" value="P:RNA splicing"/>
    <property type="evidence" value="ECO:0007669"/>
    <property type="project" value="UniProtKB-KW"/>
</dbReference>
<protein>
    <recommendedName>
        <fullName evidence="11">Pre-mRNA-splicing factor SYF2</fullName>
    </recommendedName>
</protein>
<dbReference type="AlphaFoldDB" id="A0A498JP15"/>
<keyword evidence="5" id="KW-0508">mRNA splicing</keyword>
<keyword evidence="4" id="KW-0747">Spliceosome</keyword>
<evidence type="ECO:0000256" key="5">
    <source>
        <dbReference type="ARBA" id="ARBA00023187"/>
    </source>
</evidence>
<evidence type="ECO:0000313" key="9">
    <source>
        <dbReference type="EMBL" id="RXH97669.1"/>
    </source>
</evidence>
<feature type="compositionally biased region" description="Basic and acidic residues" evidence="8">
    <location>
        <begin position="237"/>
        <end position="251"/>
    </location>
</feature>
<evidence type="ECO:0000256" key="2">
    <source>
        <dbReference type="ARBA" id="ARBA00010028"/>
    </source>
</evidence>
<dbReference type="STRING" id="3750.A0A498JP15"/>
<keyword evidence="10" id="KW-1185">Reference proteome</keyword>
<evidence type="ECO:0000313" key="10">
    <source>
        <dbReference type="Proteomes" id="UP000290289"/>
    </source>
</evidence>
<feature type="region of interest" description="Disordered" evidence="8">
    <location>
        <begin position="164"/>
        <end position="330"/>
    </location>
</feature>
<dbReference type="PANTHER" id="PTHR13264:SF5">
    <property type="entry name" value="PRE-MRNA-SPLICING FACTOR SYF2"/>
    <property type="match status" value="1"/>
</dbReference>
<evidence type="ECO:0000256" key="8">
    <source>
        <dbReference type="SAM" id="MobiDB-lite"/>
    </source>
</evidence>
<organism evidence="9 10">
    <name type="scientific">Malus domestica</name>
    <name type="common">Apple</name>
    <name type="synonym">Pyrus malus</name>
    <dbReference type="NCBI Taxonomy" id="3750"/>
    <lineage>
        <taxon>Eukaryota</taxon>
        <taxon>Viridiplantae</taxon>
        <taxon>Streptophyta</taxon>
        <taxon>Embryophyta</taxon>
        <taxon>Tracheophyta</taxon>
        <taxon>Spermatophyta</taxon>
        <taxon>Magnoliopsida</taxon>
        <taxon>eudicotyledons</taxon>
        <taxon>Gunneridae</taxon>
        <taxon>Pentapetalae</taxon>
        <taxon>rosids</taxon>
        <taxon>fabids</taxon>
        <taxon>Rosales</taxon>
        <taxon>Rosaceae</taxon>
        <taxon>Amygdaloideae</taxon>
        <taxon>Maleae</taxon>
        <taxon>Malus</taxon>
    </lineage>
</organism>
<evidence type="ECO:0000256" key="3">
    <source>
        <dbReference type="ARBA" id="ARBA00022664"/>
    </source>
</evidence>
<feature type="compositionally biased region" description="Polar residues" evidence="8">
    <location>
        <begin position="318"/>
        <end position="330"/>
    </location>
</feature>
<comment type="subcellular location">
    <subcellularLocation>
        <location evidence="1">Nucleus</location>
    </subcellularLocation>
</comment>